<keyword evidence="3" id="KW-0805">Transcription regulation</keyword>
<reference evidence="9" key="1">
    <citation type="submission" date="2022-10" db="EMBL/GenBank/DDBJ databases">
        <title>Tapping the CABI collections for fungal endophytes: first genome assemblies for Collariella, Neodidymelliopsis, Ascochyta clinopodiicola, Didymella pomorum, Didymosphaeria variabile, Neocosmospora piperis and Neocucurbitaria cava.</title>
        <authorList>
            <person name="Hill R."/>
        </authorList>
    </citation>
    <scope>NUCLEOTIDE SEQUENCE</scope>
    <source>
        <strain evidence="9">IMI 356814</strain>
    </source>
</reference>
<organism evidence="9 10">
    <name type="scientific">Neocucurbitaria cava</name>
    <dbReference type="NCBI Taxonomy" id="798079"/>
    <lineage>
        <taxon>Eukaryota</taxon>
        <taxon>Fungi</taxon>
        <taxon>Dikarya</taxon>
        <taxon>Ascomycota</taxon>
        <taxon>Pezizomycotina</taxon>
        <taxon>Dothideomycetes</taxon>
        <taxon>Pleosporomycetidae</taxon>
        <taxon>Pleosporales</taxon>
        <taxon>Pleosporineae</taxon>
        <taxon>Cucurbitariaceae</taxon>
        <taxon>Neocucurbitaria</taxon>
    </lineage>
</organism>
<evidence type="ECO:0000256" key="3">
    <source>
        <dbReference type="ARBA" id="ARBA00023015"/>
    </source>
</evidence>
<protein>
    <recommendedName>
        <fullName evidence="8">Zn(2)-C6 fungal-type domain-containing protein</fullName>
    </recommendedName>
</protein>
<dbReference type="SMART" id="SM00066">
    <property type="entry name" value="GAL4"/>
    <property type="match status" value="1"/>
</dbReference>
<evidence type="ECO:0000256" key="6">
    <source>
        <dbReference type="ARBA" id="ARBA00023242"/>
    </source>
</evidence>
<evidence type="ECO:0000313" key="9">
    <source>
        <dbReference type="EMBL" id="KAJ4367112.1"/>
    </source>
</evidence>
<feature type="compositionally biased region" description="Polar residues" evidence="7">
    <location>
        <begin position="166"/>
        <end position="178"/>
    </location>
</feature>
<evidence type="ECO:0000256" key="2">
    <source>
        <dbReference type="ARBA" id="ARBA00022833"/>
    </source>
</evidence>
<accession>A0A9W8Y525</accession>
<evidence type="ECO:0000313" key="10">
    <source>
        <dbReference type="Proteomes" id="UP001140560"/>
    </source>
</evidence>
<dbReference type="EMBL" id="JAPEUY010000013">
    <property type="protein sequence ID" value="KAJ4367112.1"/>
    <property type="molecule type" value="Genomic_DNA"/>
</dbReference>
<dbReference type="PANTHER" id="PTHR31944:SF130">
    <property type="entry name" value="ZN(II)2CYS6 TRANSCRIPTION FACTO (EUROFUNG)"/>
    <property type="match status" value="1"/>
</dbReference>
<keyword evidence="5" id="KW-0804">Transcription</keyword>
<feature type="domain" description="Zn(2)-C6 fungal-type" evidence="8">
    <location>
        <begin position="42"/>
        <end position="73"/>
    </location>
</feature>
<keyword evidence="2" id="KW-0862">Zinc</keyword>
<evidence type="ECO:0000256" key="4">
    <source>
        <dbReference type="ARBA" id="ARBA00023125"/>
    </source>
</evidence>
<dbReference type="GO" id="GO:0000978">
    <property type="term" value="F:RNA polymerase II cis-regulatory region sequence-specific DNA binding"/>
    <property type="evidence" value="ECO:0007669"/>
    <property type="project" value="TreeGrafter"/>
</dbReference>
<dbReference type="GO" id="GO:0001228">
    <property type="term" value="F:DNA-binding transcription activator activity, RNA polymerase II-specific"/>
    <property type="evidence" value="ECO:0007669"/>
    <property type="project" value="TreeGrafter"/>
</dbReference>
<comment type="caution">
    <text evidence="9">The sequence shown here is derived from an EMBL/GenBank/DDBJ whole genome shotgun (WGS) entry which is preliminary data.</text>
</comment>
<evidence type="ECO:0000256" key="7">
    <source>
        <dbReference type="SAM" id="MobiDB-lite"/>
    </source>
</evidence>
<evidence type="ECO:0000256" key="1">
    <source>
        <dbReference type="ARBA" id="ARBA00022723"/>
    </source>
</evidence>
<dbReference type="InterPro" id="IPR051430">
    <property type="entry name" value="Fungal_TF_Env_Response"/>
</dbReference>
<keyword evidence="6" id="KW-0539">Nucleus</keyword>
<evidence type="ECO:0000259" key="8">
    <source>
        <dbReference type="PROSITE" id="PS50048"/>
    </source>
</evidence>
<dbReference type="InterPro" id="IPR001138">
    <property type="entry name" value="Zn2Cys6_DnaBD"/>
</dbReference>
<evidence type="ECO:0000256" key="5">
    <source>
        <dbReference type="ARBA" id="ARBA00023163"/>
    </source>
</evidence>
<dbReference type="OrthoDB" id="1747771at2759"/>
<feature type="region of interest" description="Disordered" evidence="7">
    <location>
        <begin position="154"/>
        <end position="179"/>
    </location>
</feature>
<name>A0A9W8Y525_9PLEO</name>
<keyword evidence="4" id="KW-0238">DNA-binding</keyword>
<dbReference type="PROSITE" id="PS50048">
    <property type="entry name" value="ZN2_CY6_FUNGAL_2"/>
    <property type="match status" value="1"/>
</dbReference>
<dbReference type="Gene3D" id="4.10.240.10">
    <property type="entry name" value="Zn(2)-C6 fungal-type DNA-binding domain"/>
    <property type="match status" value="1"/>
</dbReference>
<dbReference type="PROSITE" id="PS00463">
    <property type="entry name" value="ZN2_CY6_FUNGAL_1"/>
    <property type="match status" value="1"/>
</dbReference>
<keyword evidence="1" id="KW-0479">Metal-binding</keyword>
<keyword evidence="10" id="KW-1185">Reference proteome</keyword>
<proteinExistence type="predicted"/>
<gene>
    <name evidence="9" type="ORF">N0V83_007642</name>
</gene>
<sequence length="209" mass="23383">MSELESRAIPRCYADGFSTYLVNQSIMSDTSKKPRRQRAVLSCNDCRRRKLKCDRELPCNRCKSRDIAADCAYGPEAHTAADQQERPMKVQRYSPIQKAGSVFGGEPKLYADIRNPLEGSDNVPVTLGESDISAKRRVKELESQVALLKRQLSTQTQDFEDETSVRHQSPGQEESSQPAPLMGLLKGRKYATFFYGSSSPMSMIAHVST</sequence>
<dbReference type="CDD" id="cd00067">
    <property type="entry name" value="GAL4"/>
    <property type="match status" value="1"/>
</dbReference>
<dbReference type="AlphaFoldDB" id="A0A9W8Y525"/>
<dbReference type="Proteomes" id="UP001140560">
    <property type="component" value="Unassembled WGS sequence"/>
</dbReference>
<dbReference type="InterPro" id="IPR036864">
    <property type="entry name" value="Zn2-C6_fun-type_DNA-bd_sf"/>
</dbReference>
<dbReference type="SUPFAM" id="SSF57701">
    <property type="entry name" value="Zn2/Cys6 DNA-binding domain"/>
    <property type="match status" value="1"/>
</dbReference>
<dbReference type="GO" id="GO:0008270">
    <property type="term" value="F:zinc ion binding"/>
    <property type="evidence" value="ECO:0007669"/>
    <property type="project" value="InterPro"/>
</dbReference>
<dbReference type="PANTHER" id="PTHR31944">
    <property type="entry name" value="HEME-RESPONSIVE ZINC FINGER TRANSCRIPTION FACTOR HAP1"/>
    <property type="match status" value="1"/>
</dbReference>
<dbReference type="GO" id="GO:0005634">
    <property type="term" value="C:nucleus"/>
    <property type="evidence" value="ECO:0007669"/>
    <property type="project" value="TreeGrafter"/>
</dbReference>
<dbReference type="Pfam" id="PF00172">
    <property type="entry name" value="Zn_clus"/>
    <property type="match status" value="1"/>
</dbReference>